<evidence type="ECO:0000256" key="4">
    <source>
        <dbReference type="SAM" id="MobiDB-lite"/>
    </source>
</evidence>
<comment type="similarity">
    <text evidence="2 3">Belongs to the small heat shock protein (HSP20) family.</text>
</comment>
<organism evidence="6 7">
    <name type="scientific">Saxophila tyrrhenica</name>
    <dbReference type="NCBI Taxonomy" id="1690608"/>
    <lineage>
        <taxon>Eukaryota</taxon>
        <taxon>Fungi</taxon>
        <taxon>Dikarya</taxon>
        <taxon>Ascomycota</taxon>
        <taxon>Pezizomycotina</taxon>
        <taxon>Dothideomycetes</taxon>
        <taxon>Dothideomycetidae</taxon>
        <taxon>Mycosphaerellales</taxon>
        <taxon>Extremaceae</taxon>
        <taxon>Saxophila</taxon>
    </lineage>
</organism>
<sequence>MRLDVIGLYLILQEAEVTGREVFLVTRAKPLRATSLSVFNYLKRQAHMQSLRTLCMLRQLPRAQSLVKRAPPHTTARTMSLFPRIVQNEFAPMFRMLDQYADYANRMPGRGFSEGLQSFNAKFVVKETKEAYELHGELPGVEQKDVTIEWQDSNTTSIKGRTEHSHEAGTPPAGFIEEPQHQSQLTEKENGHYSKATVEDEGAKASSFSNEGTSVEASKPKETNGSTYWFSEHSVGEFARTFSFPKPVDQDNVEASLKNGILSLTVPKTTGKQNKRIEISE</sequence>
<dbReference type="Gene3D" id="2.60.40.790">
    <property type="match status" value="1"/>
</dbReference>
<gene>
    <name evidence="6" type="ORF">LTR77_011234</name>
</gene>
<evidence type="ECO:0000256" key="2">
    <source>
        <dbReference type="PROSITE-ProRule" id="PRU00285"/>
    </source>
</evidence>
<dbReference type="Proteomes" id="UP001337655">
    <property type="component" value="Unassembled WGS sequence"/>
</dbReference>
<name>A0AAV9NX07_9PEZI</name>
<evidence type="ECO:0000313" key="6">
    <source>
        <dbReference type="EMBL" id="KAK5162711.1"/>
    </source>
</evidence>
<feature type="domain" description="SHSP" evidence="5">
    <location>
        <begin position="114"/>
        <end position="281"/>
    </location>
</feature>
<dbReference type="InterPro" id="IPR002068">
    <property type="entry name" value="A-crystallin/Hsp20_dom"/>
</dbReference>
<evidence type="ECO:0000313" key="7">
    <source>
        <dbReference type="Proteomes" id="UP001337655"/>
    </source>
</evidence>
<comment type="caution">
    <text evidence="6">The sequence shown here is derived from an EMBL/GenBank/DDBJ whole genome shotgun (WGS) entry which is preliminary data.</text>
</comment>
<feature type="compositionally biased region" description="Basic and acidic residues" evidence="4">
    <location>
        <begin position="186"/>
        <end position="203"/>
    </location>
</feature>
<reference evidence="6 7" key="1">
    <citation type="submission" date="2023-08" db="EMBL/GenBank/DDBJ databases">
        <title>Black Yeasts Isolated from many extreme environments.</title>
        <authorList>
            <person name="Coleine C."/>
            <person name="Stajich J.E."/>
            <person name="Selbmann L."/>
        </authorList>
    </citation>
    <scope>NUCLEOTIDE SEQUENCE [LARGE SCALE GENOMIC DNA]</scope>
    <source>
        <strain evidence="6 7">CCFEE 5935</strain>
    </source>
</reference>
<evidence type="ECO:0000256" key="1">
    <source>
        <dbReference type="ARBA" id="ARBA00023016"/>
    </source>
</evidence>
<evidence type="ECO:0000256" key="3">
    <source>
        <dbReference type="RuleBase" id="RU003616"/>
    </source>
</evidence>
<keyword evidence="1" id="KW-0346">Stress response</keyword>
<dbReference type="AlphaFoldDB" id="A0AAV9NX07"/>
<dbReference type="PANTHER" id="PTHR11527">
    <property type="entry name" value="HEAT-SHOCK PROTEIN 20 FAMILY MEMBER"/>
    <property type="match status" value="1"/>
</dbReference>
<accession>A0AAV9NX07</accession>
<dbReference type="RefSeq" id="XP_064653373.1">
    <property type="nucleotide sequence ID" value="XM_064808445.1"/>
</dbReference>
<dbReference type="SUPFAM" id="SSF49764">
    <property type="entry name" value="HSP20-like chaperones"/>
    <property type="match status" value="1"/>
</dbReference>
<dbReference type="CDD" id="cd06464">
    <property type="entry name" value="ACD_sHsps-like"/>
    <property type="match status" value="1"/>
</dbReference>
<dbReference type="InterPro" id="IPR008978">
    <property type="entry name" value="HSP20-like_chaperone"/>
</dbReference>
<feature type="compositionally biased region" description="Polar residues" evidence="4">
    <location>
        <begin position="206"/>
        <end position="216"/>
    </location>
</feature>
<protein>
    <recommendedName>
        <fullName evidence="5">SHSP domain-containing protein</fullName>
    </recommendedName>
</protein>
<dbReference type="EMBL" id="JAVRRT010000037">
    <property type="protein sequence ID" value="KAK5162711.1"/>
    <property type="molecule type" value="Genomic_DNA"/>
</dbReference>
<dbReference type="InterPro" id="IPR031107">
    <property type="entry name" value="Small_HSP"/>
</dbReference>
<keyword evidence="7" id="KW-1185">Reference proteome</keyword>
<dbReference type="Pfam" id="PF00011">
    <property type="entry name" value="HSP20"/>
    <property type="match status" value="1"/>
</dbReference>
<proteinExistence type="inferred from homology"/>
<dbReference type="GeneID" id="89932553"/>
<evidence type="ECO:0000259" key="5">
    <source>
        <dbReference type="PROSITE" id="PS01031"/>
    </source>
</evidence>
<feature type="region of interest" description="Disordered" evidence="4">
    <location>
        <begin position="156"/>
        <end position="226"/>
    </location>
</feature>
<dbReference type="PROSITE" id="PS01031">
    <property type="entry name" value="SHSP"/>
    <property type="match status" value="1"/>
</dbReference>